<dbReference type="AlphaFoldDB" id="M2BRV1"/>
<evidence type="ECO:0000259" key="1">
    <source>
        <dbReference type="Pfam" id="PF04754"/>
    </source>
</evidence>
<reference evidence="2 3" key="1">
    <citation type="submission" date="2012-01" db="EMBL/GenBank/DDBJ databases">
        <title>The Genome Sequence of Treponema denticola SP33.</title>
        <authorList>
            <consortium name="The Broad Institute Genome Sequencing Platform"/>
            <person name="Earl A."/>
            <person name="Ward D."/>
            <person name="Feldgarden M."/>
            <person name="Gevers D."/>
            <person name="Blanton J.M."/>
            <person name="Fenno C.J."/>
            <person name="Baranova O.V."/>
            <person name="Mathney J."/>
            <person name="Dewhirst F.E."/>
            <person name="Izard J."/>
            <person name="Young S.K."/>
            <person name="Zeng Q."/>
            <person name="Gargeya S."/>
            <person name="Fitzgerald M."/>
            <person name="Haas B."/>
            <person name="Abouelleil A."/>
            <person name="Alvarado L."/>
            <person name="Arachchi H.M."/>
            <person name="Berlin A."/>
            <person name="Chapman S.B."/>
            <person name="Gearin G."/>
            <person name="Goldberg J."/>
            <person name="Griggs A."/>
            <person name="Gujja S."/>
            <person name="Hansen M."/>
            <person name="Heiman D."/>
            <person name="Howarth C."/>
            <person name="Larimer J."/>
            <person name="Lui A."/>
            <person name="MacDonald P.J.P."/>
            <person name="McCowen C."/>
            <person name="Montmayeur A."/>
            <person name="Murphy C."/>
            <person name="Neiman D."/>
            <person name="Pearson M."/>
            <person name="Priest M."/>
            <person name="Roberts A."/>
            <person name="Saif S."/>
            <person name="Shea T."/>
            <person name="Sisk P."/>
            <person name="Stolte C."/>
            <person name="Sykes S."/>
            <person name="Wortman J."/>
            <person name="Nusbaum C."/>
            <person name="Birren B."/>
        </authorList>
    </citation>
    <scope>NUCLEOTIDE SEQUENCE [LARGE SCALE GENOMIC DNA]</scope>
    <source>
        <strain evidence="2 3">SP33</strain>
    </source>
</reference>
<dbReference type="OrthoDB" id="357854at2"/>
<gene>
    <name evidence="2" type="ORF">HMPREF9733_01687</name>
</gene>
<protein>
    <recommendedName>
        <fullName evidence="1">Transposase (putative) YhgA-like domain-containing protein</fullName>
    </recommendedName>
</protein>
<evidence type="ECO:0000313" key="3">
    <source>
        <dbReference type="Proteomes" id="UP000016183"/>
    </source>
</evidence>
<sequence>MSTSNRKYKDSVFVDLFSEDEKAKENFLSLYNALHGTNLKDTEQLKTVRLDQVLYMTFYNDVSYLVDNKIIVLAEHQSTINPNMPLRCLEYVSRLYETLFESKEKYSRKLLKIPVPEFYVFYNGEEPYPSDKTLKLSEAFIERGTETNLELTVKVININRQNRHPVLENCRTMQEYSIFVETVRKWKEIDSQNGFEKAVEECIENNILREYLKRKTKEVLNMLLAEYDYETDIAVQRAEEHEIAFAEGIEQGIQQGFSDGSYQTKLETAKLMRMHNYPIAEICTMTGLSKEEVEAIN</sequence>
<evidence type="ECO:0000313" key="2">
    <source>
        <dbReference type="EMBL" id="EMB24238.1"/>
    </source>
</evidence>
<comment type="caution">
    <text evidence="2">The sequence shown here is derived from an EMBL/GenBank/DDBJ whole genome shotgun (WGS) entry which is preliminary data.</text>
</comment>
<dbReference type="RefSeq" id="WP_010696016.1">
    <property type="nucleotide sequence ID" value="NZ_KB442453.1"/>
</dbReference>
<dbReference type="EMBL" id="AGDZ01000022">
    <property type="protein sequence ID" value="EMB24238.1"/>
    <property type="molecule type" value="Genomic_DNA"/>
</dbReference>
<dbReference type="HOGENOM" id="CLU_068216_0_1_12"/>
<accession>M2BRV1</accession>
<dbReference type="PATRIC" id="fig|999437.3.peg.1741"/>
<proteinExistence type="predicted"/>
<dbReference type="Pfam" id="PF04754">
    <property type="entry name" value="Transposase_31"/>
    <property type="match status" value="1"/>
</dbReference>
<name>M2BRV1_TREDN</name>
<dbReference type="Proteomes" id="UP000016183">
    <property type="component" value="Unassembled WGS sequence"/>
</dbReference>
<dbReference type="InterPro" id="IPR006842">
    <property type="entry name" value="Transposase_31"/>
</dbReference>
<feature type="domain" description="Transposase (putative) YhgA-like" evidence="1">
    <location>
        <begin position="10"/>
        <end position="149"/>
    </location>
</feature>
<organism evidence="2 3">
    <name type="scientific">Treponema denticola SP33</name>
    <dbReference type="NCBI Taxonomy" id="999437"/>
    <lineage>
        <taxon>Bacteria</taxon>
        <taxon>Pseudomonadati</taxon>
        <taxon>Spirochaetota</taxon>
        <taxon>Spirochaetia</taxon>
        <taxon>Spirochaetales</taxon>
        <taxon>Treponemataceae</taxon>
        <taxon>Treponema</taxon>
    </lineage>
</organism>